<accession>A0A395H2W7</accession>
<sequence length="114" mass="11978">MSLLPLLFFLPPSPQSFLDLRPSLGHPGLLSTPIHEIDALILLNPGPPDKCCEPFTALCKSSASSTCPSSFGRLRPATSLVHEAPSNTAPRLAFQNSASGTAQTFPIGGLSTLH</sequence>
<dbReference type="GeneID" id="37222157"/>
<dbReference type="EMBL" id="KZ824432">
    <property type="protein sequence ID" value="RAL02096.1"/>
    <property type="molecule type" value="Genomic_DNA"/>
</dbReference>
<reference evidence="1 2" key="1">
    <citation type="submission" date="2018-02" db="EMBL/GenBank/DDBJ databases">
        <title>The genomes of Aspergillus section Nigri reveals drivers in fungal speciation.</title>
        <authorList>
            <consortium name="DOE Joint Genome Institute"/>
            <person name="Vesth T.C."/>
            <person name="Nybo J."/>
            <person name="Theobald S."/>
            <person name="Brandl J."/>
            <person name="Frisvad J.C."/>
            <person name="Nielsen K.F."/>
            <person name="Lyhne E.K."/>
            <person name="Kogle M.E."/>
            <person name="Kuo A."/>
            <person name="Riley R."/>
            <person name="Clum A."/>
            <person name="Nolan M."/>
            <person name="Lipzen A."/>
            <person name="Salamov A."/>
            <person name="Henrissat B."/>
            <person name="Wiebenga A."/>
            <person name="De vries R.P."/>
            <person name="Grigoriev I.V."/>
            <person name="Mortensen U.H."/>
            <person name="Andersen M.R."/>
            <person name="Baker S.E."/>
        </authorList>
    </citation>
    <scope>NUCLEOTIDE SEQUENCE [LARGE SCALE GENOMIC DNA]</scope>
    <source>
        <strain evidence="1 2">CBS 121593</strain>
    </source>
</reference>
<dbReference type="AlphaFoldDB" id="A0A395H2W7"/>
<protein>
    <submittedName>
        <fullName evidence="1">Uncharacterized protein</fullName>
    </submittedName>
</protein>
<gene>
    <name evidence="1" type="ORF">BO80DRAFT_39489</name>
</gene>
<dbReference type="VEuPathDB" id="FungiDB:BO80DRAFT_39489"/>
<keyword evidence="2" id="KW-1185">Reference proteome</keyword>
<proteinExistence type="predicted"/>
<dbReference type="Proteomes" id="UP000249402">
    <property type="component" value="Unassembled WGS sequence"/>
</dbReference>
<dbReference type="RefSeq" id="XP_025576423.1">
    <property type="nucleotide sequence ID" value="XM_025717292.1"/>
</dbReference>
<organism evidence="1 2">
    <name type="scientific">Aspergillus ibericus CBS 121593</name>
    <dbReference type="NCBI Taxonomy" id="1448316"/>
    <lineage>
        <taxon>Eukaryota</taxon>
        <taxon>Fungi</taxon>
        <taxon>Dikarya</taxon>
        <taxon>Ascomycota</taxon>
        <taxon>Pezizomycotina</taxon>
        <taxon>Eurotiomycetes</taxon>
        <taxon>Eurotiomycetidae</taxon>
        <taxon>Eurotiales</taxon>
        <taxon>Aspergillaceae</taxon>
        <taxon>Aspergillus</taxon>
        <taxon>Aspergillus subgen. Circumdati</taxon>
    </lineage>
</organism>
<name>A0A395H2W7_9EURO</name>
<evidence type="ECO:0000313" key="2">
    <source>
        <dbReference type="Proteomes" id="UP000249402"/>
    </source>
</evidence>
<evidence type="ECO:0000313" key="1">
    <source>
        <dbReference type="EMBL" id="RAL02096.1"/>
    </source>
</evidence>